<evidence type="ECO:0000313" key="3">
    <source>
        <dbReference type="Proteomes" id="UP000217083"/>
    </source>
</evidence>
<accession>A0A263BV88</accession>
<dbReference type="AlphaFoldDB" id="A0A263BV88"/>
<dbReference type="InterPro" id="IPR024232">
    <property type="entry name" value="SpoIIIAH"/>
</dbReference>
<comment type="caution">
    <text evidence="2">The sequence shown here is derived from an EMBL/GenBank/DDBJ whole genome shotgun (WGS) entry which is preliminary data.</text>
</comment>
<dbReference type="Proteomes" id="UP000217083">
    <property type="component" value="Unassembled WGS sequence"/>
</dbReference>
<evidence type="ECO:0000256" key="1">
    <source>
        <dbReference type="SAM" id="Phobius"/>
    </source>
</evidence>
<feature type="transmembrane region" description="Helical" evidence="1">
    <location>
        <begin position="7"/>
        <end position="25"/>
    </location>
</feature>
<evidence type="ECO:0000313" key="2">
    <source>
        <dbReference type="EMBL" id="OZM57629.1"/>
    </source>
</evidence>
<reference evidence="3" key="1">
    <citation type="submission" date="2017-08" db="EMBL/GenBank/DDBJ databases">
        <authorList>
            <person name="Huang Z."/>
        </authorList>
    </citation>
    <scope>NUCLEOTIDE SEQUENCE [LARGE SCALE GENOMIC DNA]</scope>
    <source>
        <strain evidence="3">SA5d-4</strain>
    </source>
</reference>
<keyword evidence="1" id="KW-0472">Membrane</keyword>
<evidence type="ECO:0008006" key="4">
    <source>
        <dbReference type="Google" id="ProtNLM"/>
    </source>
</evidence>
<gene>
    <name evidence="2" type="ORF">CIB95_04460</name>
</gene>
<reference evidence="2 3" key="2">
    <citation type="submission" date="2017-09" db="EMBL/GenBank/DDBJ databases">
        <title>Bacillus patelloidae sp. nov., isolated from the intestinal tract of a marine limpet.</title>
        <authorList>
            <person name="Liu R."/>
            <person name="Dong C."/>
            <person name="Shao Z."/>
        </authorList>
    </citation>
    <scope>NUCLEOTIDE SEQUENCE [LARGE SCALE GENOMIC DNA]</scope>
    <source>
        <strain evidence="2 3">SA5d-4</strain>
    </source>
</reference>
<proteinExistence type="predicted"/>
<dbReference type="RefSeq" id="WP_094922470.1">
    <property type="nucleotide sequence ID" value="NZ_NPIA01000002.1"/>
</dbReference>
<name>A0A263BV88_9BACI</name>
<keyword evidence="3" id="KW-1185">Reference proteome</keyword>
<keyword evidence="1" id="KW-1133">Transmembrane helix</keyword>
<dbReference type="Gene3D" id="1.10.287.4300">
    <property type="entry name" value="Stage III sporulation protein AH-like"/>
    <property type="match status" value="1"/>
</dbReference>
<organism evidence="2 3">
    <name type="scientific">Lottiidibacillus patelloidae</name>
    <dbReference type="NCBI Taxonomy" id="2670334"/>
    <lineage>
        <taxon>Bacteria</taxon>
        <taxon>Bacillati</taxon>
        <taxon>Bacillota</taxon>
        <taxon>Bacilli</taxon>
        <taxon>Bacillales</taxon>
        <taxon>Bacillaceae</taxon>
        <taxon>Lottiidibacillus</taxon>
    </lineage>
</organism>
<sequence length="175" mass="19419">MVLKKQTVWLLTMLSLIIVLSVFYISSPEPMNYSGDVNENGENATNNENDGTVISDMTRDDTFIALEMAREEKRSKMEADYMAVIVSADVTAEAKSEAYAKLQELNELAANEGMLEELIRIQGYDDVIVTTTGNRANILVKASEHTKKDAAAIMLLGMEQLGEDMTVMVEFLPNN</sequence>
<protein>
    <recommendedName>
        <fullName evidence="4">Stage III sporulation protein AH</fullName>
    </recommendedName>
</protein>
<dbReference type="InterPro" id="IPR038503">
    <property type="entry name" value="SpoIIIAH_sf"/>
</dbReference>
<dbReference type="EMBL" id="NPIA01000002">
    <property type="protein sequence ID" value="OZM57629.1"/>
    <property type="molecule type" value="Genomic_DNA"/>
</dbReference>
<dbReference type="Pfam" id="PF12685">
    <property type="entry name" value="SpoIIIAH"/>
    <property type="match status" value="1"/>
</dbReference>
<keyword evidence="1" id="KW-0812">Transmembrane</keyword>